<keyword evidence="3" id="KW-1133">Transmembrane helix</keyword>
<evidence type="ECO:0000313" key="6">
    <source>
        <dbReference type="EMBL" id="KAF3341435.1"/>
    </source>
</evidence>
<dbReference type="Proteomes" id="UP000623129">
    <property type="component" value="Unassembled WGS sequence"/>
</dbReference>
<accession>A0A833R2S6</accession>
<keyword evidence="3" id="KW-0472">Membrane</keyword>
<reference evidence="6" key="1">
    <citation type="submission" date="2020-01" db="EMBL/GenBank/DDBJ databases">
        <title>Genome sequence of Kobresia littledalei, the first chromosome-level genome in the family Cyperaceae.</title>
        <authorList>
            <person name="Qu G."/>
        </authorList>
    </citation>
    <scope>NUCLEOTIDE SEQUENCE</scope>
    <source>
        <strain evidence="6">C.B.Clarke</strain>
        <tissue evidence="6">Leaf</tissue>
    </source>
</reference>
<name>A0A833R2S6_9POAL</name>
<dbReference type="InterPro" id="IPR021109">
    <property type="entry name" value="Peptidase_aspartic_dom_sf"/>
</dbReference>
<feature type="transmembrane region" description="Helical" evidence="3">
    <location>
        <begin position="412"/>
        <end position="429"/>
    </location>
</feature>
<protein>
    <submittedName>
        <fullName evidence="6">Eukaryotic aspartyl protease family protein</fullName>
    </submittedName>
</protein>
<dbReference type="GO" id="GO:0005576">
    <property type="term" value="C:extracellular region"/>
    <property type="evidence" value="ECO:0007669"/>
    <property type="project" value="TreeGrafter"/>
</dbReference>
<dbReference type="InterPro" id="IPR033121">
    <property type="entry name" value="PEPTIDASE_A1"/>
</dbReference>
<evidence type="ECO:0000313" key="7">
    <source>
        <dbReference type="Proteomes" id="UP000623129"/>
    </source>
</evidence>
<dbReference type="Pfam" id="PF14541">
    <property type="entry name" value="TAXi_C"/>
    <property type="match status" value="1"/>
</dbReference>
<comment type="caution">
    <text evidence="6">The sequence shown here is derived from an EMBL/GenBank/DDBJ whole genome shotgun (WGS) entry which is preliminary data.</text>
</comment>
<sequence length="430" mass="46876">MQFLLVLLISPPLHAAENPISISLDAVVKPFSKHALSYPKHTVDTFTRGIEYLTDNAVGEENKTGQNQYPSFPTYRTKLSIKSNYNISGQGNTTGRMNEEQKSVTALVDISSPFVWMQGTAPLSLATDYAINSSCRPSDYSKGSGASYVADLVFPPSVSNIKFVYDEAKGINDGSDDILAVFGLSNNPCSLLRQLGYSNFSYCFAPNSSQSSAVLLGSDFTLRKSWDHQPAQLVQNNNFPSAYSVNLSGVSVGNTEVPVDALSFQENGPVNMILDSVTPVTLLKREAYESVKQEFLYQMSQMKVANVPSSSLGLDLCFSNPTFWPQLALKFFPAATMTLSRENYVVKDHDTGLECLAILPSQDVSVMGTMMQVNHLMIFDVDKSTLSFEQADCGELSVSSATDVSVPRGVQIIHYISLVAIFFAAILAMG</sequence>
<dbReference type="EMBL" id="SWLB01000001">
    <property type="protein sequence ID" value="KAF3341435.1"/>
    <property type="molecule type" value="Genomic_DNA"/>
</dbReference>
<keyword evidence="1 6" id="KW-0645">Protease</keyword>
<evidence type="ECO:0000256" key="2">
    <source>
        <dbReference type="ARBA" id="ARBA00022801"/>
    </source>
</evidence>
<dbReference type="PANTHER" id="PTHR47967">
    <property type="entry name" value="OS07G0603500 PROTEIN-RELATED"/>
    <property type="match status" value="1"/>
</dbReference>
<dbReference type="InterPro" id="IPR051708">
    <property type="entry name" value="Plant_Aspart_Prot_A1"/>
</dbReference>
<proteinExistence type="predicted"/>
<dbReference type="Gene3D" id="2.40.70.10">
    <property type="entry name" value="Acid Proteases"/>
    <property type="match status" value="1"/>
</dbReference>
<dbReference type="GO" id="GO:0008233">
    <property type="term" value="F:peptidase activity"/>
    <property type="evidence" value="ECO:0007669"/>
    <property type="project" value="UniProtKB-KW"/>
</dbReference>
<evidence type="ECO:0000256" key="4">
    <source>
        <dbReference type="SAM" id="SignalP"/>
    </source>
</evidence>
<evidence type="ECO:0000259" key="5">
    <source>
        <dbReference type="PROSITE" id="PS51767"/>
    </source>
</evidence>
<evidence type="ECO:0000256" key="3">
    <source>
        <dbReference type="SAM" id="Phobius"/>
    </source>
</evidence>
<keyword evidence="2" id="KW-0378">Hydrolase</keyword>
<dbReference type="GO" id="GO:0006508">
    <property type="term" value="P:proteolysis"/>
    <property type="evidence" value="ECO:0007669"/>
    <property type="project" value="UniProtKB-KW"/>
</dbReference>
<gene>
    <name evidence="6" type="ORF">FCM35_KLT00073</name>
</gene>
<evidence type="ECO:0000256" key="1">
    <source>
        <dbReference type="ARBA" id="ARBA00022670"/>
    </source>
</evidence>
<keyword evidence="7" id="KW-1185">Reference proteome</keyword>
<feature type="signal peptide" evidence="4">
    <location>
        <begin position="1"/>
        <end position="15"/>
    </location>
</feature>
<dbReference type="AlphaFoldDB" id="A0A833R2S6"/>
<dbReference type="OrthoDB" id="650134at2759"/>
<dbReference type="SUPFAM" id="SSF50630">
    <property type="entry name" value="Acid proteases"/>
    <property type="match status" value="1"/>
</dbReference>
<dbReference type="InterPro" id="IPR032799">
    <property type="entry name" value="TAXi_C"/>
</dbReference>
<feature type="domain" description="Peptidase A1" evidence="5">
    <location>
        <begin position="52"/>
        <end position="389"/>
    </location>
</feature>
<dbReference type="PANTHER" id="PTHR47967:SF23">
    <property type="entry name" value="OS04G0448300 PROTEIN"/>
    <property type="match status" value="1"/>
</dbReference>
<organism evidence="6 7">
    <name type="scientific">Carex littledalei</name>
    <dbReference type="NCBI Taxonomy" id="544730"/>
    <lineage>
        <taxon>Eukaryota</taxon>
        <taxon>Viridiplantae</taxon>
        <taxon>Streptophyta</taxon>
        <taxon>Embryophyta</taxon>
        <taxon>Tracheophyta</taxon>
        <taxon>Spermatophyta</taxon>
        <taxon>Magnoliopsida</taxon>
        <taxon>Liliopsida</taxon>
        <taxon>Poales</taxon>
        <taxon>Cyperaceae</taxon>
        <taxon>Cyperoideae</taxon>
        <taxon>Cariceae</taxon>
        <taxon>Carex</taxon>
        <taxon>Carex subgen. Euthyceras</taxon>
    </lineage>
</organism>
<keyword evidence="4" id="KW-0732">Signal</keyword>
<dbReference type="PROSITE" id="PS51767">
    <property type="entry name" value="PEPTIDASE_A1"/>
    <property type="match status" value="1"/>
</dbReference>
<keyword evidence="3" id="KW-0812">Transmembrane</keyword>
<feature type="chain" id="PRO_5032308353" evidence="4">
    <location>
        <begin position="16"/>
        <end position="430"/>
    </location>
</feature>